<feature type="domain" description="HTH gntR-type" evidence="7">
    <location>
        <begin position="22"/>
        <end position="90"/>
    </location>
</feature>
<dbReference type="InterPro" id="IPR000524">
    <property type="entry name" value="Tscrpt_reg_HTH_GntR"/>
</dbReference>
<evidence type="ECO:0000313" key="9">
    <source>
        <dbReference type="Proteomes" id="UP000632289"/>
    </source>
</evidence>
<dbReference type="InterPro" id="IPR015424">
    <property type="entry name" value="PyrdxlP-dep_Trfase"/>
</dbReference>
<keyword evidence="2" id="KW-0663">Pyridoxal phosphate</keyword>
<keyword evidence="8" id="KW-0808">Transferase</keyword>
<comment type="caution">
    <text evidence="8">The sequence shown here is derived from an EMBL/GenBank/DDBJ whole genome shotgun (WGS) entry which is preliminary data.</text>
</comment>
<protein>
    <submittedName>
        <fullName evidence="8">PLP-dependent aminotransferase family protein</fullName>
    </submittedName>
</protein>
<dbReference type="GO" id="GO:0003677">
    <property type="term" value="F:DNA binding"/>
    <property type="evidence" value="ECO:0007669"/>
    <property type="project" value="UniProtKB-KW"/>
</dbReference>
<dbReference type="GO" id="GO:0008483">
    <property type="term" value="F:transaminase activity"/>
    <property type="evidence" value="ECO:0007669"/>
    <property type="project" value="UniProtKB-KW"/>
</dbReference>
<evidence type="ECO:0000256" key="6">
    <source>
        <dbReference type="SAM" id="MobiDB-lite"/>
    </source>
</evidence>
<dbReference type="PANTHER" id="PTHR46577">
    <property type="entry name" value="HTH-TYPE TRANSCRIPTIONAL REGULATORY PROTEIN GABR"/>
    <property type="match status" value="1"/>
</dbReference>
<evidence type="ECO:0000256" key="2">
    <source>
        <dbReference type="ARBA" id="ARBA00022898"/>
    </source>
</evidence>
<dbReference type="InterPro" id="IPR015421">
    <property type="entry name" value="PyrdxlP-dep_Trfase_major"/>
</dbReference>
<dbReference type="AlphaFoldDB" id="A0A927F1L1"/>
<name>A0A927F1L1_9ACTN</name>
<organism evidence="8 9">
    <name type="scientific">Streptomyces chumphonensis</name>
    <dbReference type="NCBI Taxonomy" id="1214925"/>
    <lineage>
        <taxon>Bacteria</taxon>
        <taxon>Bacillati</taxon>
        <taxon>Actinomycetota</taxon>
        <taxon>Actinomycetes</taxon>
        <taxon>Kitasatosporales</taxon>
        <taxon>Streptomycetaceae</taxon>
        <taxon>Streptomyces</taxon>
    </lineage>
</organism>
<dbReference type="SMART" id="SM00345">
    <property type="entry name" value="HTH_GNTR"/>
    <property type="match status" value="1"/>
</dbReference>
<dbReference type="Pfam" id="PF00392">
    <property type="entry name" value="GntR"/>
    <property type="match status" value="1"/>
</dbReference>
<evidence type="ECO:0000256" key="1">
    <source>
        <dbReference type="ARBA" id="ARBA00005384"/>
    </source>
</evidence>
<dbReference type="Proteomes" id="UP000632289">
    <property type="component" value="Unassembled WGS sequence"/>
</dbReference>
<reference evidence="8" key="1">
    <citation type="submission" date="2020-09" db="EMBL/GenBank/DDBJ databases">
        <title>Secondary metabolite and genome analysis of marine Streptomyces chumphonensis KK1-2T.</title>
        <authorList>
            <person name="Phongsopitanun W."/>
            <person name="Kanchanasin P."/>
            <person name="Pittayakhajonwut P."/>
            <person name="Suwanborirux K."/>
            <person name="Tanasupawat S."/>
        </authorList>
    </citation>
    <scope>NUCLEOTIDE SEQUENCE</scope>
    <source>
        <strain evidence="8">KK1-2</strain>
    </source>
</reference>
<proteinExistence type="inferred from homology"/>
<dbReference type="PANTHER" id="PTHR46577:SF1">
    <property type="entry name" value="HTH-TYPE TRANSCRIPTIONAL REGULATORY PROTEIN GABR"/>
    <property type="match status" value="1"/>
</dbReference>
<dbReference type="Gene3D" id="3.40.640.10">
    <property type="entry name" value="Type I PLP-dependent aspartate aminotransferase-like (Major domain)"/>
    <property type="match status" value="1"/>
</dbReference>
<dbReference type="InterPro" id="IPR004839">
    <property type="entry name" value="Aminotransferase_I/II_large"/>
</dbReference>
<dbReference type="InterPro" id="IPR036388">
    <property type="entry name" value="WH-like_DNA-bd_sf"/>
</dbReference>
<comment type="similarity">
    <text evidence="1">In the C-terminal section; belongs to the class-I pyridoxal-phosphate-dependent aminotransferase family.</text>
</comment>
<evidence type="ECO:0000256" key="3">
    <source>
        <dbReference type="ARBA" id="ARBA00023015"/>
    </source>
</evidence>
<evidence type="ECO:0000256" key="5">
    <source>
        <dbReference type="ARBA" id="ARBA00023163"/>
    </source>
</evidence>
<evidence type="ECO:0000259" key="7">
    <source>
        <dbReference type="PROSITE" id="PS50949"/>
    </source>
</evidence>
<sequence length="474" mass="51686">MSTLPRAHTLDLHLDLDLRQRRGRREQLAAALRRAIETGRLPPGARLPSSRSVAVEFGIARGTVVAAYHLLIAEGHLETVQGSGTRVVGPARPTPRHVRGPAAPPESRTPLRYTFRPGMPDVTLFPRGAWTRSTQHVLKTVPAEALGYGDPRGRIELRRALADYLARSRGVSAHPDRIVVCHGFTQALGLIATVLAEHGVAGVSVENPCYPLFRDVIELAGLRVHPVDVDGNGLLPADLRGGAAVVTPIHQYPSGVNLSAERRRALVDWARDTDAVIVEDDYDSEFQYGRQRVGTLQPMAPDRVVYAGTTSKTLAPGIRLSWLVVPPDWVERITTAKRVADRHTAALTQMVLADLLLSGAYDRHVRQCRDHYRRRRDQLGRALAEHAPTAWLAGESAGLHALIRWSPDGPAEEEVIRAARRESVLVVGLGDYWGTPGPHAPGLVIGYGTPPRHAFTGALEALSRVLARCFGRPG</sequence>
<dbReference type="SUPFAM" id="SSF53383">
    <property type="entry name" value="PLP-dependent transferases"/>
    <property type="match status" value="1"/>
</dbReference>
<dbReference type="CDD" id="cd07377">
    <property type="entry name" value="WHTH_GntR"/>
    <property type="match status" value="1"/>
</dbReference>
<dbReference type="InterPro" id="IPR036390">
    <property type="entry name" value="WH_DNA-bd_sf"/>
</dbReference>
<dbReference type="GO" id="GO:0030170">
    <property type="term" value="F:pyridoxal phosphate binding"/>
    <property type="evidence" value="ECO:0007669"/>
    <property type="project" value="InterPro"/>
</dbReference>
<dbReference type="SUPFAM" id="SSF46785">
    <property type="entry name" value="Winged helix' DNA-binding domain"/>
    <property type="match status" value="1"/>
</dbReference>
<evidence type="ECO:0000313" key="8">
    <source>
        <dbReference type="EMBL" id="MBD3932677.1"/>
    </source>
</evidence>
<accession>A0A927F1L1</accession>
<keyword evidence="3" id="KW-0805">Transcription regulation</keyword>
<keyword evidence="9" id="KW-1185">Reference proteome</keyword>
<dbReference type="EMBL" id="JACXYU010000006">
    <property type="protein sequence ID" value="MBD3932677.1"/>
    <property type="molecule type" value="Genomic_DNA"/>
</dbReference>
<keyword evidence="5" id="KW-0804">Transcription</keyword>
<keyword evidence="4" id="KW-0238">DNA-binding</keyword>
<dbReference type="GO" id="GO:0003700">
    <property type="term" value="F:DNA-binding transcription factor activity"/>
    <property type="evidence" value="ECO:0007669"/>
    <property type="project" value="InterPro"/>
</dbReference>
<evidence type="ECO:0000256" key="4">
    <source>
        <dbReference type="ARBA" id="ARBA00023125"/>
    </source>
</evidence>
<dbReference type="CDD" id="cd00609">
    <property type="entry name" value="AAT_like"/>
    <property type="match status" value="1"/>
</dbReference>
<keyword evidence="8" id="KW-0032">Aminotransferase</keyword>
<dbReference type="Gene3D" id="1.10.10.10">
    <property type="entry name" value="Winged helix-like DNA-binding domain superfamily/Winged helix DNA-binding domain"/>
    <property type="match status" value="1"/>
</dbReference>
<feature type="region of interest" description="Disordered" evidence="6">
    <location>
        <begin position="83"/>
        <end position="110"/>
    </location>
</feature>
<gene>
    <name evidence="8" type="ORF">IF129_14085</name>
</gene>
<dbReference type="Pfam" id="PF00155">
    <property type="entry name" value="Aminotran_1_2"/>
    <property type="match status" value="1"/>
</dbReference>
<dbReference type="InterPro" id="IPR051446">
    <property type="entry name" value="HTH_trans_reg/aminotransferase"/>
</dbReference>
<dbReference type="PROSITE" id="PS50949">
    <property type="entry name" value="HTH_GNTR"/>
    <property type="match status" value="1"/>
</dbReference>